<dbReference type="AlphaFoldDB" id="A0ABD0JFD0"/>
<reference evidence="1 2" key="1">
    <citation type="journal article" date="2023" name="Sci. Data">
        <title>Genome assembly of the Korean intertidal mud-creeper Batillaria attramentaria.</title>
        <authorList>
            <person name="Patra A.K."/>
            <person name="Ho P.T."/>
            <person name="Jun S."/>
            <person name="Lee S.J."/>
            <person name="Kim Y."/>
            <person name="Won Y.J."/>
        </authorList>
    </citation>
    <scope>NUCLEOTIDE SEQUENCE [LARGE SCALE GENOMIC DNA]</scope>
    <source>
        <strain evidence="1">Wonlab-2016</strain>
    </source>
</reference>
<feature type="non-terminal residue" evidence="1">
    <location>
        <position position="1"/>
    </location>
</feature>
<proteinExistence type="predicted"/>
<organism evidence="1 2">
    <name type="scientific">Batillaria attramentaria</name>
    <dbReference type="NCBI Taxonomy" id="370345"/>
    <lineage>
        <taxon>Eukaryota</taxon>
        <taxon>Metazoa</taxon>
        <taxon>Spiralia</taxon>
        <taxon>Lophotrochozoa</taxon>
        <taxon>Mollusca</taxon>
        <taxon>Gastropoda</taxon>
        <taxon>Caenogastropoda</taxon>
        <taxon>Sorbeoconcha</taxon>
        <taxon>Cerithioidea</taxon>
        <taxon>Batillariidae</taxon>
        <taxon>Batillaria</taxon>
    </lineage>
</organism>
<keyword evidence="2" id="KW-1185">Reference proteome</keyword>
<dbReference type="EMBL" id="JACVVK020000463">
    <property type="protein sequence ID" value="KAK7473621.1"/>
    <property type="molecule type" value="Genomic_DNA"/>
</dbReference>
<sequence length="185" mass="20703">IMEGKRASGSDVTVLEQQSQPTLVLRSSKAAVEVGRKAVGLIEKQLKDKKNRSAKDDLKIDEICKALESDIRSQISGLPKTLKDLSKEPQREEFESEDTFNKQMKKYEEENAILLQAIENLLSELEKIFGALLDKAKQALAKLPNTSDGDAREEVLSNFQNESENFSREIEKAVKRVLGTPSNLL</sequence>
<evidence type="ECO:0000313" key="1">
    <source>
        <dbReference type="EMBL" id="KAK7473621.1"/>
    </source>
</evidence>
<dbReference type="Proteomes" id="UP001519460">
    <property type="component" value="Unassembled WGS sequence"/>
</dbReference>
<protein>
    <submittedName>
        <fullName evidence="1">Uncharacterized protein</fullName>
    </submittedName>
</protein>
<accession>A0ABD0JFD0</accession>
<evidence type="ECO:0000313" key="2">
    <source>
        <dbReference type="Proteomes" id="UP001519460"/>
    </source>
</evidence>
<name>A0ABD0JFD0_9CAEN</name>
<comment type="caution">
    <text evidence="1">The sequence shown here is derived from an EMBL/GenBank/DDBJ whole genome shotgun (WGS) entry which is preliminary data.</text>
</comment>
<gene>
    <name evidence="1" type="ORF">BaRGS_00035168</name>
</gene>